<evidence type="ECO:0000256" key="5">
    <source>
        <dbReference type="ARBA" id="ARBA00022741"/>
    </source>
</evidence>
<evidence type="ECO:0000256" key="9">
    <source>
        <dbReference type="SAM" id="Phobius"/>
    </source>
</evidence>
<dbReference type="PANTHER" id="PTHR43553">
    <property type="entry name" value="HEAVY METAL TRANSPORTER"/>
    <property type="match status" value="1"/>
</dbReference>
<evidence type="ECO:0000256" key="7">
    <source>
        <dbReference type="ARBA" id="ARBA00022989"/>
    </source>
</evidence>
<feature type="transmembrane region" description="Helical" evidence="9">
    <location>
        <begin position="12"/>
        <end position="35"/>
    </location>
</feature>
<dbReference type="Proteomes" id="UP000013047">
    <property type="component" value="Unassembled WGS sequence"/>
</dbReference>
<evidence type="ECO:0000313" key="13">
    <source>
        <dbReference type="Proteomes" id="UP000013047"/>
    </source>
</evidence>
<feature type="transmembrane region" description="Helical" evidence="9">
    <location>
        <begin position="266"/>
        <end position="295"/>
    </location>
</feature>
<dbReference type="GO" id="GO:0140359">
    <property type="term" value="F:ABC-type transporter activity"/>
    <property type="evidence" value="ECO:0007669"/>
    <property type="project" value="InterPro"/>
</dbReference>
<keyword evidence="5" id="KW-0547">Nucleotide-binding</keyword>
<dbReference type="InterPro" id="IPR027417">
    <property type="entry name" value="P-loop_NTPase"/>
</dbReference>
<keyword evidence="13" id="KW-1185">Reference proteome</keyword>
<evidence type="ECO:0000256" key="1">
    <source>
        <dbReference type="ARBA" id="ARBA00004651"/>
    </source>
</evidence>
<evidence type="ECO:0000259" key="10">
    <source>
        <dbReference type="PROSITE" id="PS50893"/>
    </source>
</evidence>
<comment type="subcellular location">
    <subcellularLocation>
        <location evidence="1">Cell membrane</location>
        <topology evidence="1">Multi-pass membrane protein</topology>
    </subcellularLocation>
</comment>
<dbReference type="InterPro" id="IPR050095">
    <property type="entry name" value="ECF_ABC_transporter_ATP-bd"/>
</dbReference>
<dbReference type="InterPro" id="IPR036640">
    <property type="entry name" value="ABC1_TM_sf"/>
</dbReference>
<dbReference type="PROSITE" id="PS51257">
    <property type="entry name" value="PROKAR_LIPOPROTEIN"/>
    <property type="match status" value="1"/>
</dbReference>
<dbReference type="InterPro" id="IPR017871">
    <property type="entry name" value="ABC_transporter-like_CS"/>
</dbReference>
<feature type="transmembrane region" description="Helical" evidence="9">
    <location>
        <begin position="50"/>
        <end position="71"/>
    </location>
</feature>
<keyword evidence="6" id="KW-0067">ATP-binding</keyword>
<dbReference type="NCBIfam" id="TIGR01194">
    <property type="entry name" value="cyc_pep_trnsptr"/>
    <property type="match status" value="1"/>
</dbReference>
<reference evidence="12 13" key="1">
    <citation type="submission" date="2012-09" db="EMBL/GenBank/DDBJ databases">
        <title>Draft Genome Sequences of 6 Strains from Genus Thauera.</title>
        <authorList>
            <person name="Liu B."/>
            <person name="Shapleigh J.P."/>
            <person name="Frostegard A.H."/>
        </authorList>
    </citation>
    <scope>NUCLEOTIDE SEQUENCE [LARGE SCALE GENOMIC DNA]</scope>
    <source>
        <strain evidence="12 13">B4P</strain>
    </source>
</reference>
<evidence type="ECO:0000256" key="8">
    <source>
        <dbReference type="ARBA" id="ARBA00023136"/>
    </source>
</evidence>
<accession>N7A441</accession>
<proteinExistence type="predicted"/>
<keyword evidence="7 9" id="KW-1133">Transmembrane helix</keyword>
<keyword evidence="3" id="KW-1003">Cell membrane</keyword>
<feature type="domain" description="ABC transmembrane type-1" evidence="11">
    <location>
        <begin position="13"/>
        <end position="252"/>
    </location>
</feature>
<keyword evidence="8 9" id="KW-0472">Membrane</keyword>
<evidence type="ECO:0000259" key="11">
    <source>
        <dbReference type="PROSITE" id="PS50929"/>
    </source>
</evidence>
<organism evidence="12 13">
    <name type="scientific">Thauera phenylacetica B4P</name>
    <dbReference type="NCBI Taxonomy" id="1234382"/>
    <lineage>
        <taxon>Bacteria</taxon>
        <taxon>Pseudomonadati</taxon>
        <taxon>Pseudomonadota</taxon>
        <taxon>Betaproteobacteria</taxon>
        <taxon>Rhodocyclales</taxon>
        <taxon>Zoogloeaceae</taxon>
        <taxon>Thauera</taxon>
    </lineage>
</organism>
<dbReference type="AlphaFoldDB" id="N7A441"/>
<dbReference type="InterPro" id="IPR003593">
    <property type="entry name" value="AAA+_ATPase"/>
</dbReference>
<keyword evidence="4 9" id="KW-0812">Transmembrane</keyword>
<comment type="caution">
    <text evidence="12">The sequence shown here is derived from an EMBL/GenBank/DDBJ whole genome shotgun (WGS) entry which is preliminary data.</text>
</comment>
<dbReference type="GO" id="GO:0005524">
    <property type="term" value="F:ATP binding"/>
    <property type="evidence" value="ECO:0007669"/>
    <property type="project" value="UniProtKB-KW"/>
</dbReference>
<evidence type="ECO:0000313" key="12">
    <source>
        <dbReference type="EMBL" id="ENO99049.1"/>
    </source>
</evidence>
<dbReference type="GO" id="GO:1904680">
    <property type="term" value="F:peptide transmembrane transporter activity"/>
    <property type="evidence" value="ECO:0007669"/>
    <property type="project" value="InterPro"/>
</dbReference>
<dbReference type="SMART" id="SM00382">
    <property type="entry name" value="AAA"/>
    <property type="match status" value="1"/>
</dbReference>
<keyword evidence="2" id="KW-0813">Transport</keyword>
<dbReference type="GO" id="GO:0015833">
    <property type="term" value="P:peptide transport"/>
    <property type="evidence" value="ECO:0007669"/>
    <property type="project" value="InterPro"/>
</dbReference>
<dbReference type="PROSITE" id="PS50893">
    <property type="entry name" value="ABC_TRANSPORTER_2"/>
    <property type="match status" value="1"/>
</dbReference>
<dbReference type="RefSeq" id="WP_004354826.1">
    <property type="nucleotide sequence ID" value="NZ_AMXF01000001.1"/>
</dbReference>
<dbReference type="PANTHER" id="PTHR43553:SF11">
    <property type="entry name" value="ABC TRANSPORTER ATP-BINDING_PERMEASE PROTEIN YOJI"/>
    <property type="match status" value="1"/>
</dbReference>
<evidence type="ECO:0000256" key="2">
    <source>
        <dbReference type="ARBA" id="ARBA00022448"/>
    </source>
</evidence>
<dbReference type="GO" id="GO:0016887">
    <property type="term" value="F:ATP hydrolysis activity"/>
    <property type="evidence" value="ECO:0007669"/>
    <property type="project" value="InterPro"/>
</dbReference>
<sequence>MLISRLIKETRGLLILASIACVIAGSCGVLLIATINDALAFDTAQRAELLIRFLVLSITTFAMSVLSSLLFESMAQQGIAILRKQLASAVIDADYAQFEKTGHPPIQAALTDHVASISGFFQLLPQVIVNGAIVLGAMAYLAWLSWQVFLMGVLTLGFGYMGYHLVHLRAVKHLNKASNEQDRLFKHFAGLLGGAKELRLNARKRAYFSEDVLTHTIDKVRQERTRGMSIFMIASNWGGFLTHIFVGLVVFWMIDQSGGDQRIGTGYALVLVFMMTPLEALLVCLPEFSVAALAAQHVEAMLMQLSIAPVRSACAKPQNDAPTPPAEEQMPTLPCTPLLQLSALRFQFKSDDGESGFALGPINLSIHSGEILFIVGGNGSGKSALAKLICGLYIPDSGQLIYKGQILTADSQDRYRQYFSAVFSDFHLFDELLSPANDTLESQGKEWLQHLKLNHKVSIDQGSFSTTALSSGQRKRLALVVALLEQKSILLFDEWAADQDPEFKRYFYLDLLPALREQGKTIIAITHDDRYFSTADHLVCMDAGCIISDIKTSET</sequence>
<dbReference type="InterPro" id="IPR005898">
    <property type="entry name" value="Cyc_pep_transpt_SyrD/YojI"/>
</dbReference>
<feature type="transmembrane region" description="Helical" evidence="9">
    <location>
        <begin position="149"/>
        <end position="166"/>
    </location>
</feature>
<name>N7A441_9RHOO</name>
<dbReference type="Gene3D" id="3.40.50.300">
    <property type="entry name" value="P-loop containing nucleotide triphosphate hydrolases"/>
    <property type="match status" value="1"/>
</dbReference>
<dbReference type="SUPFAM" id="SSF52540">
    <property type="entry name" value="P-loop containing nucleoside triphosphate hydrolases"/>
    <property type="match status" value="1"/>
</dbReference>
<dbReference type="GO" id="GO:0043190">
    <property type="term" value="C:ATP-binding cassette (ABC) transporter complex"/>
    <property type="evidence" value="ECO:0007669"/>
    <property type="project" value="TreeGrafter"/>
</dbReference>
<dbReference type="EMBL" id="AMXF01000001">
    <property type="protein sequence ID" value="ENO99049.1"/>
    <property type="molecule type" value="Genomic_DNA"/>
</dbReference>
<protein>
    <submittedName>
        <fullName evidence="12">Cyclic peptide transporter</fullName>
    </submittedName>
</protein>
<feature type="domain" description="ABC transporter" evidence="10">
    <location>
        <begin position="339"/>
        <end position="555"/>
    </location>
</feature>
<evidence type="ECO:0000256" key="4">
    <source>
        <dbReference type="ARBA" id="ARBA00022692"/>
    </source>
</evidence>
<dbReference type="InterPro" id="IPR011527">
    <property type="entry name" value="ABC1_TM_dom"/>
</dbReference>
<dbReference type="Pfam" id="PF00664">
    <property type="entry name" value="ABC_membrane"/>
    <property type="match status" value="1"/>
</dbReference>
<feature type="transmembrane region" description="Helical" evidence="9">
    <location>
        <begin position="123"/>
        <end position="143"/>
    </location>
</feature>
<dbReference type="OrthoDB" id="9760776at2"/>
<gene>
    <name evidence="12" type="ORF">C667_00275</name>
</gene>
<dbReference type="SUPFAM" id="SSF90123">
    <property type="entry name" value="ABC transporter transmembrane region"/>
    <property type="match status" value="1"/>
</dbReference>
<feature type="transmembrane region" description="Helical" evidence="9">
    <location>
        <begin position="230"/>
        <end position="254"/>
    </location>
</feature>
<dbReference type="PROSITE" id="PS50929">
    <property type="entry name" value="ABC_TM1F"/>
    <property type="match status" value="1"/>
</dbReference>
<dbReference type="Pfam" id="PF00005">
    <property type="entry name" value="ABC_tran"/>
    <property type="match status" value="1"/>
</dbReference>
<dbReference type="Gene3D" id="1.20.1560.10">
    <property type="entry name" value="ABC transporter type 1, transmembrane domain"/>
    <property type="match status" value="1"/>
</dbReference>
<dbReference type="InterPro" id="IPR003439">
    <property type="entry name" value="ABC_transporter-like_ATP-bd"/>
</dbReference>
<dbReference type="PROSITE" id="PS00211">
    <property type="entry name" value="ABC_TRANSPORTER_1"/>
    <property type="match status" value="1"/>
</dbReference>
<evidence type="ECO:0000256" key="3">
    <source>
        <dbReference type="ARBA" id="ARBA00022475"/>
    </source>
</evidence>
<evidence type="ECO:0000256" key="6">
    <source>
        <dbReference type="ARBA" id="ARBA00022840"/>
    </source>
</evidence>